<comment type="similarity">
    <text evidence="1">Belongs to the protein-tyrosine phosphatase family. Non-receptor class dual specificity subfamily.</text>
</comment>
<feature type="compositionally biased region" description="Low complexity" evidence="5">
    <location>
        <begin position="130"/>
        <end position="144"/>
    </location>
</feature>
<dbReference type="InterPro" id="IPR000387">
    <property type="entry name" value="Tyr_Pase_dom"/>
</dbReference>
<dbReference type="InParanoid" id="A0A448YFT7"/>
<dbReference type="GO" id="GO:0033550">
    <property type="term" value="F:MAP kinase tyrosine phosphatase activity"/>
    <property type="evidence" value="ECO:0007669"/>
    <property type="project" value="TreeGrafter"/>
</dbReference>
<feature type="domain" description="Tyrosine specific protein phosphatases" evidence="7">
    <location>
        <begin position="234"/>
        <end position="292"/>
    </location>
</feature>
<keyword evidence="4" id="KW-0904">Protein phosphatase</keyword>
<dbReference type="STRING" id="13370.A0A448YFT7"/>
<dbReference type="GO" id="GO:0017017">
    <property type="term" value="F:MAP kinase tyrosine/serine/threonine phosphatase activity"/>
    <property type="evidence" value="ECO:0007669"/>
    <property type="project" value="TreeGrafter"/>
</dbReference>
<feature type="region of interest" description="Disordered" evidence="5">
    <location>
        <begin position="51"/>
        <end position="161"/>
    </location>
</feature>
<dbReference type="EC" id="3.1.3.48" evidence="2"/>
<reference evidence="8 9" key="1">
    <citation type="submission" date="2018-12" db="EMBL/GenBank/DDBJ databases">
        <authorList>
            <person name="Tiukova I."/>
            <person name="Dainat J."/>
        </authorList>
    </citation>
    <scope>NUCLEOTIDE SEQUENCE [LARGE SCALE GENOMIC DNA]</scope>
</reference>
<keyword evidence="3" id="KW-0378">Hydrolase</keyword>
<evidence type="ECO:0000256" key="5">
    <source>
        <dbReference type="SAM" id="MobiDB-lite"/>
    </source>
</evidence>
<feature type="compositionally biased region" description="Polar residues" evidence="5">
    <location>
        <begin position="104"/>
        <end position="122"/>
    </location>
</feature>
<dbReference type="PANTHER" id="PTHR10159:SF519">
    <property type="entry name" value="DUAL SPECIFICITY PROTEIN PHOSPHATASE MPK3"/>
    <property type="match status" value="1"/>
</dbReference>
<evidence type="ECO:0000256" key="1">
    <source>
        <dbReference type="ARBA" id="ARBA00008601"/>
    </source>
</evidence>
<protein>
    <recommendedName>
        <fullName evidence="2">protein-tyrosine-phosphatase</fullName>
        <ecNumber evidence="2">3.1.3.48</ecNumber>
    </recommendedName>
</protein>
<dbReference type="GO" id="GO:0008330">
    <property type="term" value="F:protein tyrosine/threonine phosphatase activity"/>
    <property type="evidence" value="ECO:0007669"/>
    <property type="project" value="TreeGrafter"/>
</dbReference>
<accession>A0A448YFT7</accession>
<dbReference type="Gene3D" id="3.90.190.10">
    <property type="entry name" value="Protein tyrosine phosphatase superfamily"/>
    <property type="match status" value="1"/>
</dbReference>
<dbReference type="Proteomes" id="UP000290900">
    <property type="component" value="Unassembled WGS sequence"/>
</dbReference>
<dbReference type="GO" id="GO:0005829">
    <property type="term" value="C:cytosol"/>
    <property type="evidence" value="ECO:0007669"/>
    <property type="project" value="TreeGrafter"/>
</dbReference>
<evidence type="ECO:0000256" key="2">
    <source>
        <dbReference type="ARBA" id="ARBA00013064"/>
    </source>
</evidence>
<dbReference type="SUPFAM" id="SSF52799">
    <property type="entry name" value="(Phosphotyrosine protein) phosphatases II"/>
    <property type="match status" value="1"/>
</dbReference>
<evidence type="ECO:0000259" key="7">
    <source>
        <dbReference type="PROSITE" id="PS50056"/>
    </source>
</evidence>
<dbReference type="InterPro" id="IPR029021">
    <property type="entry name" value="Prot-tyrosine_phosphatase-like"/>
</dbReference>
<dbReference type="GO" id="GO:0043409">
    <property type="term" value="P:negative regulation of MAPK cascade"/>
    <property type="evidence" value="ECO:0007669"/>
    <property type="project" value="TreeGrafter"/>
</dbReference>
<dbReference type="PROSITE" id="PS50054">
    <property type="entry name" value="TYR_PHOSPHATASE_DUAL"/>
    <property type="match status" value="1"/>
</dbReference>
<dbReference type="PROSITE" id="PS00383">
    <property type="entry name" value="TYR_PHOSPHATASE_1"/>
    <property type="match status" value="1"/>
</dbReference>
<evidence type="ECO:0000313" key="8">
    <source>
        <dbReference type="EMBL" id="VEU19794.1"/>
    </source>
</evidence>
<evidence type="ECO:0000256" key="4">
    <source>
        <dbReference type="ARBA" id="ARBA00022912"/>
    </source>
</evidence>
<evidence type="ECO:0000256" key="3">
    <source>
        <dbReference type="ARBA" id="ARBA00022801"/>
    </source>
</evidence>
<dbReference type="SMART" id="SM00195">
    <property type="entry name" value="DSPc"/>
    <property type="match status" value="1"/>
</dbReference>
<feature type="compositionally biased region" description="Low complexity" evidence="5">
    <location>
        <begin position="56"/>
        <end position="103"/>
    </location>
</feature>
<proteinExistence type="inferred from homology"/>
<organism evidence="8 9">
    <name type="scientific">Brettanomyces naardenensis</name>
    <name type="common">Yeast</name>
    <dbReference type="NCBI Taxonomy" id="13370"/>
    <lineage>
        <taxon>Eukaryota</taxon>
        <taxon>Fungi</taxon>
        <taxon>Dikarya</taxon>
        <taxon>Ascomycota</taxon>
        <taxon>Saccharomycotina</taxon>
        <taxon>Pichiomycetes</taxon>
        <taxon>Pichiales</taxon>
        <taxon>Pichiaceae</taxon>
        <taxon>Brettanomyces</taxon>
    </lineage>
</organism>
<gene>
    <name evidence="8" type="ORF">BRENAR_LOCUS530</name>
</gene>
<dbReference type="EMBL" id="CAACVR010000001">
    <property type="protein sequence ID" value="VEU19794.1"/>
    <property type="molecule type" value="Genomic_DNA"/>
</dbReference>
<dbReference type="InterPro" id="IPR000340">
    <property type="entry name" value="Dual-sp_phosphatase_cat-dom"/>
</dbReference>
<dbReference type="Pfam" id="PF00782">
    <property type="entry name" value="DSPc"/>
    <property type="match status" value="1"/>
</dbReference>
<dbReference type="OrthoDB" id="426001at2759"/>
<dbReference type="AlphaFoldDB" id="A0A448YFT7"/>
<dbReference type="CDD" id="cd14521">
    <property type="entry name" value="DSP_fungal_SDP1-like"/>
    <property type="match status" value="1"/>
</dbReference>
<keyword evidence="9" id="KW-1185">Reference proteome</keyword>
<dbReference type="InterPro" id="IPR016130">
    <property type="entry name" value="Tyr_Pase_AS"/>
</dbReference>
<sequence length="331" mass="36042">MSADKKSRKRSTTLALTIPAADAGLIQVPASAMATSFDTVSQSEGLSIATEDKIQDSSMQSFLSSSGSSEASDSSFSSASSPASAQASASSSTSPLSGLSTVSPNNTTTRAGADTGEQSQTLPAPESENEQQTHSQTQSQTEQQVSPPDLTPLREAGDFNRSDAYPEGPVCVLDPNLFLYSEPTLAQMNEFDVIINVAQEIKDYSYQITSINLNSSKKIEYRFIPWTHSSRLVSDFPKLTQLIDESLAANKKVLIHCQCGISRSASLIMAYFMKVNRVDYNQAYNQLKQKAPLISPNLSLIYELMEWGQYLKRNNENDTIDDTGDRMDEGP</sequence>
<evidence type="ECO:0000313" key="9">
    <source>
        <dbReference type="Proteomes" id="UP000290900"/>
    </source>
</evidence>
<evidence type="ECO:0000259" key="6">
    <source>
        <dbReference type="PROSITE" id="PS50054"/>
    </source>
</evidence>
<dbReference type="PROSITE" id="PS50056">
    <property type="entry name" value="TYR_PHOSPHATASE_2"/>
    <property type="match status" value="1"/>
</dbReference>
<name>A0A448YFT7_BRENA</name>
<dbReference type="PANTHER" id="PTHR10159">
    <property type="entry name" value="DUAL SPECIFICITY PROTEIN PHOSPHATASE"/>
    <property type="match status" value="1"/>
</dbReference>
<dbReference type="InterPro" id="IPR020422">
    <property type="entry name" value="TYR_PHOSPHATASE_DUAL_dom"/>
</dbReference>
<dbReference type="GO" id="GO:0005634">
    <property type="term" value="C:nucleus"/>
    <property type="evidence" value="ECO:0007669"/>
    <property type="project" value="TreeGrafter"/>
</dbReference>
<feature type="domain" description="Tyrosine-protein phosphatase" evidence="6">
    <location>
        <begin position="168"/>
        <end position="313"/>
    </location>
</feature>